<dbReference type="OrthoDB" id="1798488at2"/>
<keyword evidence="2" id="KW-1185">Reference proteome</keyword>
<name>A0A1I2EJB0_9BACI</name>
<accession>A0A1I2EJB0</accession>
<dbReference type="GO" id="GO:0031412">
    <property type="term" value="P:gas vesicle organization"/>
    <property type="evidence" value="ECO:0007669"/>
    <property type="project" value="InterPro"/>
</dbReference>
<reference evidence="1 2" key="1">
    <citation type="submission" date="2016-10" db="EMBL/GenBank/DDBJ databases">
        <authorList>
            <person name="de Groot N.N."/>
        </authorList>
    </citation>
    <scope>NUCLEOTIDE SEQUENCE [LARGE SCALE GENOMIC DNA]</scope>
    <source>
        <strain evidence="1 2">DSM 23995</strain>
    </source>
</reference>
<sequence length="91" mass="10949">MSMEDIIQSLNVFFEKHISPIHRITSIVKKEEQWEARVEVIEEKEYMKKYGRDQIIGVYVVQLDENLDIISFERIHMRPRTATRVEEIERG</sequence>
<dbReference type="EMBL" id="FONT01000006">
    <property type="protein sequence ID" value="SFE92558.1"/>
    <property type="molecule type" value="Genomic_DNA"/>
</dbReference>
<evidence type="ECO:0000313" key="2">
    <source>
        <dbReference type="Proteomes" id="UP000199516"/>
    </source>
</evidence>
<protein>
    <submittedName>
        <fullName evidence="1">Gas vesicle synthesis protein GvpO</fullName>
    </submittedName>
</protein>
<dbReference type="STRING" id="930128.SAMN05192532_10624"/>
<dbReference type="InterPro" id="IPR008634">
    <property type="entry name" value="Gas-vesicle_GvpO"/>
</dbReference>
<proteinExistence type="predicted"/>
<dbReference type="Proteomes" id="UP000199516">
    <property type="component" value="Unassembled WGS sequence"/>
</dbReference>
<organism evidence="1 2">
    <name type="scientific">Alteribacillus iranensis</name>
    <dbReference type="NCBI Taxonomy" id="930128"/>
    <lineage>
        <taxon>Bacteria</taxon>
        <taxon>Bacillati</taxon>
        <taxon>Bacillota</taxon>
        <taxon>Bacilli</taxon>
        <taxon>Bacillales</taxon>
        <taxon>Bacillaceae</taxon>
        <taxon>Alteribacillus</taxon>
    </lineage>
</organism>
<dbReference type="Pfam" id="PF05800">
    <property type="entry name" value="GvpO"/>
    <property type="match status" value="1"/>
</dbReference>
<dbReference type="AlphaFoldDB" id="A0A1I2EJB0"/>
<evidence type="ECO:0000313" key="1">
    <source>
        <dbReference type="EMBL" id="SFE92558.1"/>
    </source>
</evidence>
<gene>
    <name evidence="1" type="ORF">SAMN05192532_10624</name>
</gene>